<dbReference type="EMBL" id="CM000162">
    <property type="protein sequence ID" value="EDX02002.1"/>
    <property type="molecule type" value="Genomic_DNA"/>
</dbReference>
<name>B4PYE0_DROYA</name>
<evidence type="ECO:0000313" key="3">
    <source>
        <dbReference type="Proteomes" id="UP000002282"/>
    </source>
</evidence>
<sequence length="120" mass="13578">MVWNTLSFWDGQPVTSPVYPQMGDVWNLNTSGYQRYNHPQSHTHTHTHTHSPQNYYQRMGMGDIRQMSCPMPNYCPHFREPGLDDVDAFYAYNGMDVNQAYGGGSRPGQGAGSGGRGDFW</sequence>
<dbReference type="Proteomes" id="UP000002282">
    <property type="component" value="Chromosome X"/>
</dbReference>
<dbReference type="AlphaFoldDB" id="B4PYE0"/>
<proteinExistence type="predicted"/>
<dbReference type="KEGG" id="dya:Dyak_GE15916"/>
<evidence type="ECO:0000256" key="1">
    <source>
        <dbReference type="SAM" id="MobiDB-lite"/>
    </source>
</evidence>
<feature type="region of interest" description="Disordered" evidence="1">
    <location>
        <begin position="101"/>
        <end position="120"/>
    </location>
</feature>
<gene>
    <name evidence="2" type="primary">Dyak\GE15916</name>
    <name evidence="2" type="synonym">dyak_GLEANR_17386</name>
    <name evidence="2" type="synonym">GE15916</name>
    <name evidence="2" type="ORF">Dyak_GE15916</name>
</gene>
<organism evidence="2 3">
    <name type="scientific">Drosophila yakuba</name>
    <name type="common">Fruit fly</name>
    <dbReference type="NCBI Taxonomy" id="7245"/>
    <lineage>
        <taxon>Eukaryota</taxon>
        <taxon>Metazoa</taxon>
        <taxon>Ecdysozoa</taxon>
        <taxon>Arthropoda</taxon>
        <taxon>Hexapoda</taxon>
        <taxon>Insecta</taxon>
        <taxon>Pterygota</taxon>
        <taxon>Neoptera</taxon>
        <taxon>Endopterygota</taxon>
        <taxon>Diptera</taxon>
        <taxon>Brachycera</taxon>
        <taxon>Muscomorpha</taxon>
        <taxon>Ephydroidea</taxon>
        <taxon>Drosophilidae</taxon>
        <taxon>Drosophila</taxon>
        <taxon>Sophophora</taxon>
    </lineage>
</organism>
<reference evidence="2 3" key="1">
    <citation type="journal article" date="2007" name="Nature">
        <title>Evolution of genes and genomes on the Drosophila phylogeny.</title>
        <authorList>
            <consortium name="Drosophila 12 Genomes Consortium"/>
            <person name="Clark A.G."/>
            <person name="Eisen M.B."/>
            <person name="Smith D.R."/>
            <person name="Bergman C.M."/>
            <person name="Oliver B."/>
            <person name="Markow T.A."/>
            <person name="Kaufman T.C."/>
            <person name="Kellis M."/>
            <person name="Gelbart W."/>
            <person name="Iyer V.N."/>
            <person name="Pollard D.A."/>
            <person name="Sackton T.B."/>
            <person name="Larracuente A.M."/>
            <person name="Singh N.D."/>
            <person name="Abad J.P."/>
            <person name="Abt D.N."/>
            <person name="Adryan B."/>
            <person name="Aguade M."/>
            <person name="Akashi H."/>
            <person name="Anderson W.W."/>
            <person name="Aquadro C.F."/>
            <person name="Ardell D.H."/>
            <person name="Arguello R."/>
            <person name="Artieri C.G."/>
            <person name="Barbash D.A."/>
            <person name="Barker D."/>
            <person name="Barsanti P."/>
            <person name="Batterham P."/>
            <person name="Batzoglou S."/>
            <person name="Begun D."/>
            <person name="Bhutkar A."/>
            <person name="Blanco E."/>
            <person name="Bosak S.A."/>
            <person name="Bradley R.K."/>
            <person name="Brand A.D."/>
            <person name="Brent M.R."/>
            <person name="Brooks A.N."/>
            <person name="Brown R.H."/>
            <person name="Butlin R.K."/>
            <person name="Caggese C."/>
            <person name="Calvi B.R."/>
            <person name="Bernardo de Carvalho A."/>
            <person name="Caspi A."/>
            <person name="Castrezana S."/>
            <person name="Celniker S.E."/>
            <person name="Chang J.L."/>
            <person name="Chapple C."/>
            <person name="Chatterji S."/>
            <person name="Chinwalla A."/>
            <person name="Civetta A."/>
            <person name="Clifton S.W."/>
            <person name="Comeron J.M."/>
            <person name="Costello J.C."/>
            <person name="Coyne J.A."/>
            <person name="Daub J."/>
            <person name="David R.G."/>
            <person name="Delcher A.L."/>
            <person name="Delehaunty K."/>
            <person name="Do C.B."/>
            <person name="Ebling H."/>
            <person name="Edwards K."/>
            <person name="Eickbush T."/>
            <person name="Evans J.D."/>
            <person name="Filipski A."/>
            <person name="Findeiss S."/>
            <person name="Freyhult E."/>
            <person name="Fulton L."/>
            <person name="Fulton R."/>
            <person name="Garcia A.C."/>
            <person name="Gardiner A."/>
            <person name="Garfield D.A."/>
            <person name="Garvin B.E."/>
            <person name="Gibson G."/>
            <person name="Gilbert D."/>
            <person name="Gnerre S."/>
            <person name="Godfrey J."/>
            <person name="Good R."/>
            <person name="Gotea V."/>
            <person name="Gravely B."/>
            <person name="Greenberg A.J."/>
            <person name="Griffiths-Jones S."/>
            <person name="Gross S."/>
            <person name="Guigo R."/>
            <person name="Gustafson E.A."/>
            <person name="Haerty W."/>
            <person name="Hahn M.W."/>
            <person name="Halligan D.L."/>
            <person name="Halpern A.L."/>
            <person name="Halter G.M."/>
            <person name="Han M.V."/>
            <person name="Heger A."/>
            <person name="Hillier L."/>
            <person name="Hinrichs A.S."/>
            <person name="Holmes I."/>
            <person name="Hoskins R.A."/>
            <person name="Hubisz M.J."/>
            <person name="Hultmark D."/>
            <person name="Huntley M.A."/>
            <person name="Jaffe D.B."/>
            <person name="Jagadeeshan S."/>
            <person name="Jeck W.R."/>
            <person name="Johnson J."/>
            <person name="Jones C.D."/>
            <person name="Jordan W.C."/>
            <person name="Karpen G.H."/>
            <person name="Kataoka E."/>
            <person name="Keightley P.D."/>
            <person name="Kheradpour P."/>
            <person name="Kirkness E.F."/>
            <person name="Koerich L.B."/>
            <person name="Kristiansen K."/>
            <person name="Kudrna D."/>
            <person name="Kulathinal R.J."/>
            <person name="Kumar S."/>
            <person name="Kwok R."/>
            <person name="Lander E."/>
            <person name="Langley C.H."/>
            <person name="Lapoint R."/>
            <person name="Lazzaro B.P."/>
            <person name="Lee S.J."/>
            <person name="Levesque L."/>
            <person name="Li R."/>
            <person name="Lin C.F."/>
            <person name="Lin M.F."/>
            <person name="Lindblad-Toh K."/>
            <person name="Llopart A."/>
            <person name="Long M."/>
            <person name="Low L."/>
            <person name="Lozovsky E."/>
            <person name="Lu J."/>
            <person name="Luo M."/>
            <person name="Machado C.A."/>
            <person name="Makalowski W."/>
            <person name="Marzo M."/>
            <person name="Matsuda M."/>
            <person name="Matzkin L."/>
            <person name="McAllister B."/>
            <person name="McBride C.S."/>
            <person name="McKernan B."/>
            <person name="McKernan K."/>
            <person name="Mendez-Lago M."/>
            <person name="Minx P."/>
            <person name="Mollenhauer M.U."/>
            <person name="Montooth K."/>
            <person name="Mount S.M."/>
            <person name="Mu X."/>
            <person name="Myers E."/>
            <person name="Negre B."/>
            <person name="Newfeld S."/>
            <person name="Nielsen R."/>
            <person name="Noor M.A."/>
            <person name="O'Grady P."/>
            <person name="Pachter L."/>
            <person name="Papaceit M."/>
            <person name="Parisi M.J."/>
            <person name="Parisi M."/>
            <person name="Parts L."/>
            <person name="Pedersen J.S."/>
            <person name="Pesole G."/>
            <person name="Phillippy A.M."/>
            <person name="Ponting C.P."/>
            <person name="Pop M."/>
            <person name="Porcelli D."/>
            <person name="Powell J.R."/>
            <person name="Prohaska S."/>
            <person name="Pruitt K."/>
            <person name="Puig M."/>
            <person name="Quesneville H."/>
            <person name="Ram K.R."/>
            <person name="Rand D."/>
            <person name="Rasmussen M.D."/>
            <person name="Reed L.K."/>
            <person name="Reenan R."/>
            <person name="Reily A."/>
            <person name="Remington K.A."/>
            <person name="Rieger T.T."/>
            <person name="Ritchie M.G."/>
            <person name="Robin C."/>
            <person name="Rogers Y.H."/>
            <person name="Rohde C."/>
            <person name="Rozas J."/>
            <person name="Rubenfield M.J."/>
            <person name="Ruiz A."/>
            <person name="Russo S."/>
            <person name="Salzberg S.L."/>
            <person name="Sanchez-Gracia A."/>
            <person name="Saranga D.J."/>
            <person name="Sato H."/>
            <person name="Schaeffer S.W."/>
            <person name="Schatz M.C."/>
            <person name="Schlenke T."/>
            <person name="Schwartz R."/>
            <person name="Segarra C."/>
            <person name="Singh R.S."/>
            <person name="Sirot L."/>
            <person name="Sirota M."/>
            <person name="Sisneros N.B."/>
            <person name="Smith C.D."/>
            <person name="Smith T.F."/>
            <person name="Spieth J."/>
            <person name="Stage D.E."/>
            <person name="Stark A."/>
            <person name="Stephan W."/>
            <person name="Strausberg R.L."/>
            <person name="Strempel S."/>
            <person name="Sturgill D."/>
            <person name="Sutton G."/>
            <person name="Sutton G.G."/>
            <person name="Tao W."/>
            <person name="Teichmann S."/>
            <person name="Tobari Y.N."/>
            <person name="Tomimura Y."/>
            <person name="Tsolas J.M."/>
            <person name="Valente V.L."/>
            <person name="Venter E."/>
            <person name="Venter J.C."/>
            <person name="Vicario S."/>
            <person name="Vieira F.G."/>
            <person name="Vilella A.J."/>
            <person name="Villasante A."/>
            <person name="Walenz B."/>
            <person name="Wang J."/>
            <person name="Wasserman M."/>
            <person name="Watts T."/>
            <person name="Wilson D."/>
            <person name="Wilson R.K."/>
            <person name="Wing R.A."/>
            <person name="Wolfner M.F."/>
            <person name="Wong A."/>
            <person name="Wong G.K."/>
            <person name="Wu C.I."/>
            <person name="Wu G."/>
            <person name="Yamamoto D."/>
            <person name="Yang H.P."/>
            <person name="Yang S.P."/>
            <person name="Yorke J.A."/>
            <person name="Yoshida K."/>
            <person name="Zdobnov E."/>
            <person name="Zhang P."/>
            <person name="Zhang Y."/>
            <person name="Zimin A.V."/>
            <person name="Baldwin J."/>
            <person name="Abdouelleil A."/>
            <person name="Abdulkadir J."/>
            <person name="Abebe A."/>
            <person name="Abera B."/>
            <person name="Abreu J."/>
            <person name="Acer S.C."/>
            <person name="Aftuck L."/>
            <person name="Alexander A."/>
            <person name="An P."/>
            <person name="Anderson E."/>
            <person name="Anderson S."/>
            <person name="Arachi H."/>
            <person name="Azer M."/>
            <person name="Bachantsang P."/>
            <person name="Barry A."/>
            <person name="Bayul T."/>
            <person name="Berlin A."/>
            <person name="Bessette D."/>
            <person name="Bloom T."/>
            <person name="Blye J."/>
            <person name="Boguslavskiy L."/>
            <person name="Bonnet C."/>
            <person name="Boukhgalter B."/>
            <person name="Bourzgui I."/>
            <person name="Brown A."/>
            <person name="Cahill P."/>
            <person name="Channer S."/>
            <person name="Cheshatsang Y."/>
            <person name="Chuda L."/>
            <person name="Citroen M."/>
            <person name="Collymore A."/>
            <person name="Cooke P."/>
            <person name="Costello M."/>
            <person name="D'Aco K."/>
            <person name="Daza R."/>
            <person name="De Haan G."/>
            <person name="DeGray S."/>
            <person name="DeMaso C."/>
            <person name="Dhargay N."/>
            <person name="Dooley K."/>
            <person name="Dooley E."/>
            <person name="Doricent M."/>
            <person name="Dorje P."/>
            <person name="Dorjee K."/>
            <person name="Dupes A."/>
            <person name="Elong R."/>
            <person name="Falk J."/>
            <person name="Farina A."/>
            <person name="Faro S."/>
            <person name="Ferguson D."/>
            <person name="Fisher S."/>
            <person name="Foley C.D."/>
            <person name="Franke A."/>
            <person name="Friedrich D."/>
            <person name="Gadbois L."/>
            <person name="Gearin G."/>
            <person name="Gearin C.R."/>
            <person name="Giannoukos G."/>
            <person name="Goode T."/>
            <person name="Graham J."/>
            <person name="Grandbois E."/>
            <person name="Grewal S."/>
            <person name="Gyaltsen K."/>
            <person name="Hafez N."/>
            <person name="Hagos B."/>
            <person name="Hall J."/>
            <person name="Henson C."/>
            <person name="Hollinger A."/>
            <person name="Honan T."/>
            <person name="Huard M.D."/>
            <person name="Hughes L."/>
            <person name="Hurhula B."/>
            <person name="Husby M.E."/>
            <person name="Kamat A."/>
            <person name="Kanga B."/>
            <person name="Kashin S."/>
            <person name="Khazanovich D."/>
            <person name="Kisner P."/>
            <person name="Lance K."/>
            <person name="Lara M."/>
            <person name="Lee W."/>
            <person name="Lennon N."/>
            <person name="Letendre F."/>
            <person name="LeVine R."/>
            <person name="Lipovsky A."/>
            <person name="Liu X."/>
            <person name="Liu J."/>
            <person name="Liu S."/>
            <person name="Lokyitsang T."/>
            <person name="Lokyitsang Y."/>
            <person name="Lubonja R."/>
            <person name="Lui A."/>
            <person name="MacDonald P."/>
            <person name="Magnisalis V."/>
            <person name="Maru K."/>
            <person name="Matthews C."/>
            <person name="McCusker W."/>
            <person name="McDonough S."/>
            <person name="Mehta T."/>
            <person name="Meldrim J."/>
            <person name="Meneus L."/>
            <person name="Mihai O."/>
            <person name="Mihalev A."/>
            <person name="Mihova T."/>
            <person name="Mittelman R."/>
            <person name="Mlenga V."/>
            <person name="Montmayeur A."/>
            <person name="Mulrain L."/>
            <person name="Navidi A."/>
            <person name="Naylor J."/>
            <person name="Negash T."/>
            <person name="Nguyen T."/>
            <person name="Nguyen N."/>
            <person name="Nicol R."/>
            <person name="Norbu C."/>
            <person name="Norbu N."/>
            <person name="Novod N."/>
            <person name="O'Neill B."/>
            <person name="Osman S."/>
            <person name="Markiewicz E."/>
            <person name="Oyono O.L."/>
            <person name="Patti C."/>
            <person name="Phunkhang P."/>
            <person name="Pierre F."/>
            <person name="Priest M."/>
            <person name="Raghuraman S."/>
            <person name="Rege F."/>
            <person name="Reyes R."/>
            <person name="Rise C."/>
            <person name="Rogov P."/>
            <person name="Ross K."/>
            <person name="Ryan E."/>
            <person name="Settipalli S."/>
            <person name="Shea T."/>
            <person name="Sherpa N."/>
            <person name="Shi L."/>
            <person name="Shih D."/>
            <person name="Sparrow T."/>
            <person name="Spaulding J."/>
            <person name="Stalker J."/>
            <person name="Stange-Thomann N."/>
            <person name="Stavropoulos S."/>
            <person name="Stone C."/>
            <person name="Strader C."/>
            <person name="Tesfaye S."/>
            <person name="Thomson T."/>
            <person name="Thoulutsang Y."/>
            <person name="Thoulutsang D."/>
            <person name="Topham K."/>
            <person name="Topping I."/>
            <person name="Tsamla T."/>
            <person name="Vassiliev H."/>
            <person name="Vo A."/>
            <person name="Wangchuk T."/>
            <person name="Wangdi T."/>
            <person name="Weiand M."/>
            <person name="Wilkinson J."/>
            <person name="Wilson A."/>
            <person name="Yadav S."/>
            <person name="Young G."/>
            <person name="Yu Q."/>
            <person name="Zembek L."/>
            <person name="Zhong D."/>
            <person name="Zimmer A."/>
            <person name="Zwirko Z."/>
            <person name="Jaffe D.B."/>
            <person name="Alvarez P."/>
            <person name="Brockman W."/>
            <person name="Butler J."/>
            <person name="Chin C."/>
            <person name="Gnerre S."/>
            <person name="Grabherr M."/>
            <person name="Kleber M."/>
            <person name="Mauceli E."/>
            <person name="MacCallum I."/>
        </authorList>
    </citation>
    <scope>NUCLEOTIDE SEQUENCE [LARGE SCALE GENOMIC DNA]</scope>
    <source>
        <strain evidence="3">Tai18E2 / Tucson 14021-0261.01</strain>
    </source>
</reference>
<dbReference type="HOGENOM" id="CLU_128405_0_0_1"/>
<dbReference type="OrthoDB" id="7839470at2759"/>
<dbReference type="OMA" id="YYQRMGM"/>
<accession>B4PYE0</accession>
<keyword evidence="3" id="KW-1185">Reference proteome</keyword>
<protein>
    <submittedName>
        <fullName evidence="2">Uncharacterized protein</fullName>
    </submittedName>
</protein>
<evidence type="ECO:0000313" key="2">
    <source>
        <dbReference type="EMBL" id="EDX02002.1"/>
    </source>
</evidence>
<reference evidence="2 3" key="2">
    <citation type="journal article" date="2007" name="PLoS Biol.">
        <title>Principles of genome evolution in the Drosophila melanogaster species group.</title>
        <authorList>
            <person name="Ranz J.M."/>
            <person name="Maurin D."/>
            <person name="Chan Y.S."/>
            <person name="von Grotthuss M."/>
            <person name="Hillier L.W."/>
            <person name="Roote J."/>
            <person name="Ashburner M."/>
            <person name="Bergman C.M."/>
        </authorList>
    </citation>
    <scope>NUCLEOTIDE SEQUENCE [LARGE SCALE GENOMIC DNA]</scope>
    <source>
        <strain evidence="3">Tai18E2 / Tucson 14021-0261.01</strain>
    </source>
</reference>
<dbReference type="PhylomeDB" id="B4PYE0"/>